<name>A0A182P4A9_9DIPT</name>
<reference evidence="3" key="1">
    <citation type="submission" date="2013-03" db="EMBL/GenBank/DDBJ databases">
        <title>The Genome Sequence of Anopheles epiroticus epiroticus2.</title>
        <authorList>
            <consortium name="The Broad Institute Genomics Platform"/>
            <person name="Neafsey D.E."/>
            <person name="Howell P."/>
            <person name="Walker B."/>
            <person name="Young S.K."/>
            <person name="Zeng Q."/>
            <person name="Gargeya S."/>
            <person name="Fitzgerald M."/>
            <person name="Haas B."/>
            <person name="Abouelleil A."/>
            <person name="Allen A.W."/>
            <person name="Alvarado L."/>
            <person name="Arachchi H.M."/>
            <person name="Berlin A.M."/>
            <person name="Chapman S.B."/>
            <person name="Gainer-Dewar J."/>
            <person name="Goldberg J."/>
            <person name="Griggs A."/>
            <person name="Gujja S."/>
            <person name="Hansen M."/>
            <person name="Howarth C."/>
            <person name="Imamovic A."/>
            <person name="Ireland A."/>
            <person name="Larimer J."/>
            <person name="McCowan C."/>
            <person name="Murphy C."/>
            <person name="Pearson M."/>
            <person name="Poon T.W."/>
            <person name="Priest M."/>
            <person name="Roberts A."/>
            <person name="Saif S."/>
            <person name="Shea T."/>
            <person name="Sisk P."/>
            <person name="Sykes S."/>
            <person name="Wortman J."/>
            <person name="Nusbaum C."/>
            <person name="Birren B."/>
        </authorList>
    </citation>
    <scope>NUCLEOTIDE SEQUENCE [LARGE SCALE GENOMIC DNA]</scope>
    <source>
        <strain evidence="3">Epiroticus2</strain>
    </source>
</reference>
<keyword evidence="3" id="KW-1185">Reference proteome</keyword>
<keyword evidence="1" id="KW-0472">Membrane</keyword>
<feature type="transmembrane region" description="Helical" evidence="1">
    <location>
        <begin position="12"/>
        <end position="33"/>
    </location>
</feature>
<proteinExistence type="predicted"/>
<keyword evidence="1" id="KW-0812">Transmembrane</keyword>
<evidence type="ECO:0000313" key="2">
    <source>
        <dbReference type="EnsemblMetazoa" id="AEPI001745-PA"/>
    </source>
</evidence>
<dbReference type="Proteomes" id="UP000075885">
    <property type="component" value="Unassembled WGS sequence"/>
</dbReference>
<sequence>MFRGKIRTNTCRIVVLTSLVWLLIDVILIVKYAECPSGGDGSSWLCRRSGYDVESRSVLSVVSLTSSMSVRGLTTLLLLFGSCIACLHAKDTPDFAAKSEDMVPLTQTLQSHVEKFKKLRDDLKALQETKEDQNPLVFFRETMRIMDGLQSLGKEWKDIERMQNRGKRSRDRVEFESVLEQMDPLCGQRNQRSAALEIELRCQYSDLGGNPYYLIGPVKEEQLNLVPFRVTVYRDLLTEGEVRRANETRQIEVNVRQRLNTLVPDLVNVAVRKVGENGYNGSRVKQHGVSMMLYLETRNNGGMTMFPGGTFIVAPTSGSLLVSKERPSICPSNSAQD</sequence>
<dbReference type="AlphaFoldDB" id="A0A182P4A9"/>
<evidence type="ECO:0000313" key="3">
    <source>
        <dbReference type="Proteomes" id="UP000075885"/>
    </source>
</evidence>
<reference evidence="2" key="2">
    <citation type="submission" date="2020-05" db="UniProtKB">
        <authorList>
            <consortium name="EnsemblMetazoa"/>
        </authorList>
    </citation>
    <scope>IDENTIFICATION</scope>
    <source>
        <strain evidence="2">Epiroticus2</strain>
    </source>
</reference>
<organism evidence="2 3">
    <name type="scientific">Anopheles epiroticus</name>
    <dbReference type="NCBI Taxonomy" id="199890"/>
    <lineage>
        <taxon>Eukaryota</taxon>
        <taxon>Metazoa</taxon>
        <taxon>Ecdysozoa</taxon>
        <taxon>Arthropoda</taxon>
        <taxon>Hexapoda</taxon>
        <taxon>Insecta</taxon>
        <taxon>Pterygota</taxon>
        <taxon>Neoptera</taxon>
        <taxon>Endopterygota</taxon>
        <taxon>Diptera</taxon>
        <taxon>Nematocera</taxon>
        <taxon>Culicoidea</taxon>
        <taxon>Culicidae</taxon>
        <taxon>Anophelinae</taxon>
        <taxon>Anopheles</taxon>
    </lineage>
</organism>
<accession>A0A182P4A9</accession>
<evidence type="ECO:0000256" key="1">
    <source>
        <dbReference type="SAM" id="Phobius"/>
    </source>
</evidence>
<protein>
    <submittedName>
        <fullName evidence="2">Uncharacterized protein</fullName>
    </submittedName>
</protein>
<dbReference type="STRING" id="199890.A0A182P4A9"/>
<dbReference type="VEuPathDB" id="VectorBase:AEPI001745"/>
<dbReference type="EnsemblMetazoa" id="AEPI001745-RA">
    <property type="protein sequence ID" value="AEPI001745-PA"/>
    <property type="gene ID" value="AEPI001745"/>
</dbReference>
<keyword evidence="1" id="KW-1133">Transmembrane helix</keyword>